<accession>A0A8C5MYX9</accession>
<feature type="chain" id="PRO_5034540463" description="Carboxylic ester hydrolase" evidence="4">
    <location>
        <begin position="22"/>
        <end position="556"/>
    </location>
</feature>
<dbReference type="SUPFAM" id="SSF53474">
    <property type="entry name" value="alpha/beta-Hydrolases"/>
    <property type="match status" value="1"/>
</dbReference>
<keyword evidence="7" id="KW-1185">Reference proteome</keyword>
<dbReference type="InterPro" id="IPR002018">
    <property type="entry name" value="CarbesteraseB"/>
</dbReference>
<dbReference type="Pfam" id="PF00135">
    <property type="entry name" value="COesterase"/>
    <property type="match status" value="1"/>
</dbReference>
<organism evidence="6 7">
    <name type="scientific">Leptobrachium leishanense</name>
    <name type="common">Leishan spiny toad</name>
    <dbReference type="NCBI Taxonomy" id="445787"/>
    <lineage>
        <taxon>Eukaryota</taxon>
        <taxon>Metazoa</taxon>
        <taxon>Chordata</taxon>
        <taxon>Craniata</taxon>
        <taxon>Vertebrata</taxon>
        <taxon>Euteleostomi</taxon>
        <taxon>Amphibia</taxon>
        <taxon>Batrachia</taxon>
        <taxon>Anura</taxon>
        <taxon>Pelobatoidea</taxon>
        <taxon>Megophryidae</taxon>
        <taxon>Leptobrachium</taxon>
    </lineage>
</organism>
<dbReference type="InterPro" id="IPR050309">
    <property type="entry name" value="Type-B_Carboxylest/Lipase"/>
</dbReference>
<dbReference type="InterPro" id="IPR019819">
    <property type="entry name" value="Carboxylesterase_B_CS"/>
</dbReference>
<keyword evidence="2 4" id="KW-0378">Hydrolase</keyword>
<dbReference type="CDD" id="cd00312">
    <property type="entry name" value="Esterase_lipase"/>
    <property type="match status" value="1"/>
</dbReference>
<dbReference type="AlphaFoldDB" id="A0A8C5MYX9"/>
<keyword evidence="3" id="KW-1015">Disulfide bond</keyword>
<evidence type="ECO:0000256" key="3">
    <source>
        <dbReference type="ARBA" id="ARBA00023157"/>
    </source>
</evidence>
<reference evidence="6" key="1">
    <citation type="submission" date="2025-08" db="UniProtKB">
        <authorList>
            <consortium name="Ensembl"/>
        </authorList>
    </citation>
    <scope>IDENTIFICATION</scope>
</reference>
<dbReference type="FunFam" id="3.40.50.1820:FF:000011">
    <property type="entry name" value="Carboxylic ester hydrolase"/>
    <property type="match status" value="1"/>
</dbReference>
<keyword evidence="4" id="KW-0732">Signal</keyword>
<sequence>MGFLIQTFALCCLSLIAIVAGHQEKQPTVTTKYGKLRGKTTKVLTTDRQVDVFMGIPFAKPPVGELRFAAPKPPVPWGSDRDATKDPPMCLQGDYFMTQIQDTFQSKIEFPPLSEDCLYLNVFTPEDRQSHSKLPVMVFIHGGGLSVGGAFMFYGAALSALENVVVVTIQYRLGILGFIRTEEVTGNYGFLDQVAALHWVQENIKDFGGDPQSVTIFGESAGGLSVSALVLSPLAKGLFHRAIAESGTAVLPGLMSSSQEQITASVNVISNISGCDPASLIACLKEKTEEELLSISNSGGQLVVPGSIDGVFLPKPVEEILANNESNDVPFLIGINEQECGWMVPQTLNLTAIMGGVDKGTIQTLLRTLPLLEISESDIPLAMEEYFGDTNDTQEIRNRFLDMCGDKIFAIPALKTAKYHRDSGYPVYFYEFRCRPSVFKDSKPDFVKADHGDELFFIMGGMFLSEDVLFKVKGTKEEEELSRTMMKYWANFARAGNPNGPGLVNWPRYTENEEYMLLDLKMSSSEKFKENRFVFWTKGFPGTSQKTISVEDRKEL</sequence>
<dbReference type="PROSITE" id="PS00941">
    <property type="entry name" value="CARBOXYLESTERASE_B_2"/>
    <property type="match status" value="1"/>
</dbReference>
<proteinExistence type="inferred from homology"/>
<dbReference type="InterPro" id="IPR019826">
    <property type="entry name" value="Carboxylesterase_B_AS"/>
</dbReference>
<dbReference type="InterPro" id="IPR029058">
    <property type="entry name" value="AB_hydrolase_fold"/>
</dbReference>
<dbReference type="PANTHER" id="PTHR11559">
    <property type="entry name" value="CARBOXYLESTERASE"/>
    <property type="match status" value="1"/>
</dbReference>
<reference evidence="6" key="2">
    <citation type="submission" date="2025-09" db="UniProtKB">
        <authorList>
            <consortium name="Ensembl"/>
        </authorList>
    </citation>
    <scope>IDENTIFICATION</scope>
</reference>
<dbReference type="OrthoDB" id="3200163at2759"/>
<feature type="domain" description="Carboxylesterase type B" evidence="5">
    <location>
        <begin position="26"/>
        <end position="536"/>
    </location>
</feature>
<evidence type="ECO:0000256" key="2">
    <source>
        <dbReference type="ARBA" id="ARBA00022801"/>
    </source>
</evidence>
<dbReference type="EC" id="3.1.1.-" evidence="4"/>
<dbReference type="Gene3D" id="3.40.50.1820">
    <property type="entry name" value="alpha/beta hydrolase"/>
    <property type="match status" value="1"/>
</dbReference>
<name>A0A8C5MYX9_9ANUR</name>
<evidence type="ECO:0000313" key="7">
    <source>
        <dbReference type="Proteomes" id="UP000694569"/>
    </source>
</evidence>
<dbReference type="Ensembl" id="ENSLLET00000021930.1">
    <property type="protein sequence ID" value="ENSLLEP00000021113.1"/>
    <property type="gene ID" value="ENSLLEG00000013306.1"/>
</dbReference>
<feature type="signal peptide" evidence="4">
    <location>
        <begin position="1"/>
        <end position="21"/>
    </location>
</feature>
<dbReference type="PROSITE" id="PS00122">
    <property type="entry name" value="CARBOXYLESTERASE_B_1"/>
    <property type="match status" value="1"/>
</dbReference>
<dbReference type="Proteomes" id="UP000694569">
    <property type="component" value="Unplaced"/>
</dbReference>
<evidence type="ECO:0000256" key="1">
    <source>
        <dbReference type="ARBA" id="ARBA00005964"/>
    </source>
</evidence>
<protein>
    <recommendedName>
        <fullName evidence="4">Carboxylic ester hydrolase</fullName>
        <ecNumber evidence="4">3.1.1.-</ecNumber>
    </recommendedName>
</protein>
<evidence type="ECO:0000256" key="4">
    <source>
        <dbReference type="RuleBase" id="RU361235"/>
    </source>
</evidence>
<comment type="similarity">
    <text evidence="1 4">Belongs to the type-B carboxylesterase/lipase family.</text>
</comment>
<evidence type="ECO:0000259" key="5">
    <source>
        <dbReference type="Pfam" id="PF00135"/>
    </source>
</evidence>
<dbReference type="GO" id="GO:0016787">
    <property type="term" value="F:hydrolase activity"/>
    <property type="evidence" value="ECO:0007669"/>
    <property type="project" value="UniProtKB-KW"/>
</dbReference>
<evidence type="ECO:0000313" key="6">
    <source>
        <dbReference type="Ensembl" id="ENSLLEP00000021113.1"/>
    </source>
</evidence>
<dbReference type="GeneTree" id="ENSGT00940000155200"/>